<dbReference type="RefSeq" id="XP_010759927.1">
    <property type="nucleotide sequence ID" value="XM_010761625.1"/>
</dbReference>
<dbReference type="EMBL" id="KN275960">
    <property type="protein sequence ID" value="KGM92161.1"/>
    <property type="molecule type" value="Genomic_DNA"/>
</dbReference>
<keyword evidence="2" id="KW-1185">Reference proteome</keyword>
<proteinExistence type="predicted"/>
<organism evidence="1 2">
    <name type="scientific">Paracoccidioides brasiliensis (strain Pb18)</name>
    <dbReference type="NCBI Taxonomy" id="502780"/>
    <lineage>
        <taxon>Eukaryota</taxon>
        <taxon>Fungi</taxon>
        <taxon>Dikarya</taxon>
        <taxon>Ascomycota</taxon>
        <taxon>Pezizomycotina</taxon>
        <taxon>Eurotiomycetes</taxon>
        <taxon>Eurotiomycetidae</taxon>
        <taxon>Onygenales</taxon>
        <taxon>Ajellomycetaceae</taxon>
        <taxon>Paracoccidioides</taxon>
    </lineage>
</organism>
<name>A0A0A0HVU3_PARBD</name>
<reference evidence="1 2" key="1">
    <citation type="journal article" date="2011" name="PLoS Genet.">
        <title>Comparative genomic analysis of human fungal pathogens causing paracoccidioidomycosis.</title>
        <authorList>
            <person name="Desjardins C.A."/>
            <person name="Champion M.D."/>
            <person name="Holder J.W."/>
            <person name="Muszewska A."/>
            <person name="Goldberg J."/>
            <person name="Bailao A.M."/>
            <person name="Brigido M.M."/>
            <person name="Ferreira M.E."/>
            <person name="Garcia A.M."/>
            <person name="Grynberg M."/>
            <person name="Gujja S."/>
            <person name="Heiman D.I."/>
            <person name="Henn M.R."/>
            <person name="Kodira C.D."/>
            <person name="Leon-Narvaez H."/>
            <person name="Longo L.V."/>
            <person name="Ma L.J."/>
            <person name="Malavazi I."/>
            <person name="Matsuo A.L."/>
            <person name="Morais F.V."/>
            <person name="Pereira M."/>
            <person name="Rodriguez-Brito S."/>
            <person name="Sakthikumar S."/>
            <person name="Salem-Izacc S.M."/>
            <person name="Sykes S.M."/>
            <person name="Teixeira M.M."/>
            <person name="Vallejo M.C."/>
            <person name="Walter M.E."/>
            <person name="Yandava C."/>
            <person name="Young S."/>
            <person name="Zeng Q."/>
            <person name="Zucker J."/>
            <person name="Felipe M.S."/>
            <person name="Goldman G.H."/>
            <person name="Haas B.J."/>
            <person name="McEwen J.G."/>
            <person name="Nino-Vega G."/>
            <person name="Puccia R."/>
            <person name="San-Blas G."/>
            <person name="Soares C.M."/>
            <person name="Birren B.W."/>
            <person name="Cuomo C.A."/>
        </authorList>
    </citation>
    <scope>NUCLEOTIDE SEQUENCE [LARGE SCALE GENOMIC DNA]</scope>
    <source>
        <strain evidence="1 2">Pb18</strain>
    </source>
</reference>
<sequence>MLDLTHHLNSLFPHLSVEIFVKASDKHTERQCEHPRAVDLVLSMPSRPKDGPCGPVPRDSDLKFETFMELNNDLSNLVIWHFILAKNLCKVAAPPSSFPIIFNDGADDVTFVSKYSKGKTFRSVVERQSETILIGACRKLLLGVVLLQCDCRLSAPVA</sequence>
<dbReference type="InParanoid" id="A0A0A0HVU3"/>
<dbReference type="Proteomes" id="UP000001628">
    <property type="component" value="Unassembled WGS sequence"/>
</dbReference>
<protein>
    <submittedName>
        <fullName evidence="1">Uncharacterized protein</fullName>
    </submittedName>
</protein>
<dbReference type="AlphaFoldDB" id="A0A0A0HVU3"/>
<evidence type="ECO:0000313" key="2">
    <source>
        <dbReference type="Proteomes" id="UP000001628"/>
    </source>
</evidence>
<dbReference type="KEGG" id="pbn:PADG_11699"/>
<gene>
    <name evidence="1" type="ORF">PADG_11699</name>
</gene>
<dbReference type="GeneID" id="22587596"/>
<accession>A0A0A0HVU3</accession>
<dbReference type="HOGENOM" id="CLU_1669935_0_0_1"/>
<evidence type="ECO:0000313" key="1">
    <source>
        <dbReference type="EMBL" id="KGM92161.1"/>
    </source>
</evidence>
<dbReference type="VEuPathDB" id="FungiDB:PADG_11699"/>